<comment type="caution">
    <text evidence="2">The sequence shown here is derived from an EMBL/GenBank/DDBJ whole genome shotgun (WGS) entry which is preliminary data.</text>
</comment>
<keyword evidence="3" id="KW-1185">Reference proteome</keyword>
<evidence type="ECO:0000313" key="2">
    <source>
        <dbReference type="EMBL" id="KAJ7425512.1"/>
    </source>
</evidence>
<evidence type="ECO:0000313" key="3">
    <source>
        <dbReference type="Proteomes" id="UP001145742"/>
    </source>
</evidence>
<dbReference type="PANTHER" id="PTHR33332">
    <property type="entry name" value="REVERSE TRANSCRIPTASE DOMAIN-CONTAINING PROTEIN"/>
    <property type="match status" value="1"/>
</dbReference>
<proteinExistence type="predicted"/>
<gene>
    <name evidence="2" type="ORF">WISP_23155</name>
</gene>
<dbReference type="Proteomes" id="UP001145742">
    <property type="component" value="Unassembled WGS sequence"/>
</dbReference>
<accession>A0ABQ9DN64</accession>
<reference evidence="2" key="1">
    <citation type="submission" date="2019-10" db="EMBL/GenBank/DDBJ databases">
        <authorList>
            <person name="Soares A.E.R."/>
            <person name="Aleixo A."/>
            <person name="Schneider P."/>
            <person name="Miyaki C.Y."/>
            <person name="Schneider M.P."/>
            <person name="Mello C."/>
            <person name="Vasconcelos A.T.R."/>
        </authorList>
    </citation>
    <scope>NUCLEOTIDE SEQUENCE</scope>
    <source>
        <tissue evidence="2">Muscle</tissue>
    </source>
</reference>
<organism evidence="2 3">
    <name type="scientific">Willisornis vidua</name>
    <name type="common">Xingu scale-backed antbird</name>
    <dbReference type="NCBI Taxonomy" id="1566151"/>
    <lineage>
        <taxon>Eukaryota</taxon>
        <taxon>Metazoa</taxon>
        <taxon>Chordata</taxon>
        <taxon>Craniata</taxon>
        <taxon>Vertebrata</taxon>
        <taxon>Euteleostomi</taxon>
        <taxon>Archelosauria</taxon>
        <taxon>Archosauria</taxon>
        <taxon>Dinosauria</taxon>
        <taxon>Saurischia</taxon>
        <taxon>Theropoda</taxon>
        <taxon>Coelurosauria</taxon>
        <taxon>Aves</taxon>
        <taxon>Neognathae</taxon>
        <taxon>Neoaves</taxon>
        <taxon>Telluraves</taxon>
        <taxon>Australaves</taxon>
        <taxon>Passeriformes</taxon>
        <taxon>Thamnophilidae</taxon>
        <taxon>Willisornis</taxon>
    </lineage>
</organism>
<dbReference type="EMBL" id="WHWB01032499">
    <property type="protein sequence ID" value="KAJ7425512.1"/>
    <property type="molecule type" value="Genomic_DNA"/>
</dbReference>
<protein>
    <submittedName>
        <fullName evidence="2">Uncharacterized protein</fullName>
    </submittedName>
</protein>
<feature type="region of interest" description="Disordered" evidence="1">
    <location>
        <begin position="209"/>
        <end position="236"/>
    </location>
</feature>
<evidence type="ECO:0000256" key="1">
    <source>
        <dbReference type="SAM" id="MobiDB-lite"/>
    </source>
</evidence>
<sequence>MPGNAMEHLSAITQHVQDNLGIRYSQQGFRKGRSCLTNLIYGQVTCLVDGGRAVGVVYPEFSKMLGPVSCRILLEKLAAHGLDRCPFHWVKNWLRGWAQRVVESVQLGASILNVTTTDLEEILDVENDEFPFASYLMDAVLEKLNEKKKLVEEYSSLRYKLGTEWLETSQAKRDLGVLIDRKLNMIQQCDQVTKKANGILACIQDSVTSRTRGSDPSRVLSTHEATSQATVSSSEPLNLGRTLRCWSGSGEEQ</sequence>
<feature type="compositionally biased region" description="Polar residues" evidence="1">
    <location>
        <begin position="219"/>
        <end position="236"/>
    </location>
</feature>
<name>A0ABQ9DN64_9PASS</name>